<name>A0A5E4G9D1_PRUDU</name>
<evidence type="ECO:0000256" key="1">
    <source>
        <dbReference type="SAM" id="MobiDB-lite"/>
    </source>
</evidence>
<evidence type="ECO:0000313" key="3">
    <source>
        <dbReference type="EMBL" id="VVA36273.1"/>
    </source>
</evidence>
<feature type="compositionally biased region" description="Basic and acidic residues" evidence="1">
    <location>
        <begin position="123"/>
        <end position="138"/>
    </location>
</feature>
<sequence>MAREVGVKDLGENIFLFIFVTEGDRLKIYEDACLFGCLQVVTVRKKVILPSGNIELVDFRYERLPEFCFVCDRVGHVFKECSFVDQAAKQASKKPNGTWLEATNDFITTRASSPKRSNCGGMSRRDDDEGNGTRDHNIQRIVCTNDMHGSKENGGPKVNGERSFMQEWRS</sequence>
<organism evidence="3 4">
    <name type="scientific">Prunus dulcis</name>
    <name type="common">Almond</name>
    <name type="synonym">Amygdalus dulcis</name>
    <dbReference type="NCBI Taxonomy" id="3755"/>
    <lineage>
        <taxon>Eukaryota</taxon>
        <taxon>Viridiplantae</taxon>
        <taxon>Streptophyta</taxon>
        <taxon>Embryophyta</taxon>
        <taxon>Tracheophyta</taxon>
        <taxon>Spermatophyta</taxon>
        <taxon>Magnoliopsida</taxon>
        <taxon>eudicotyledons</taxon>
        <taxon>Gunneridae</taxon>
        <taxon>Pentapetalae</taxon>
        <taxon>rosids</taxon>
        <taxon>fabids</taxon>
        <taxon>Rosales</taxon>
        <taxon>Rosaceae</taxon>
        <taxon>Amygdaloideae</taxon>
        <taxon>Amygdaleae</taxon>
        <taxon>Prunus</taxon>
    </lineage>
</organism>
<dbReference type="Pfam" id="PF14392">
    <property type="entry name" value="zf-CCHC_4"/>
    <property type="match status" value="1"/>
</dbReference>
<protein>
    <submittedName>
        <fullName evidence="3">PREDICTED: PRUPE_2G099000</fullName>
    </submittedName>
</protein>
<feature type="domain" description="Zinc knuckle CX2CX4HX4C" evidence="2">
    <location>
        <begin position="43"/>
        <end position="82"/>
    </location>
</feature>
<accession>A0A5E4G9D1</accession>
<dbReference type="InterPro" id="IPR025836">
    <property type="entry name" value="Zn_knuckle_CX2CX4HX4C"/>
</dbReference>
<evidence type="ECO:0000313" key="4">
    <source>
        <dbReference type="Proteomes" id="UP000327085"/>
    </source>
</evidence>
<dbReference type="InParanoid" id="A0A5E4G9D1"/>
<feature type="region of interest" description="Disordered" evidence="1">
    <location>
        <begin position="111"/>
        <end position="170"/>
    </location>
</feature>
<dbReference type="EMBL" id="CABIKO010000442">
    <property type="protein sequence ID" value="VVA36273.1"/>
    <property type="molecule type" value="Genomic_DNA"/>
</dbReference>
<dbReference type="Gramene" id="VVA36273">
    <property type="protein sequence ID" value="VVA36273"/>
    <property type="gene ID" value="Prudul26B017551"/>
</dbReference>
<dbReference type="Proteomes" id="UP000327085">
    <property type="component" value="Chromosome 3"/>
</dbReference>
<proteinExistence type="predicted"/>
<dbReference type="AlphaFoldDB" id="A0A5E4G9D1"/>
<gene>
    <name evidence="3" type="ORF">ALMOND_2B017551</name>
</gene>
<reference evidence="4" key="1">
    <citation type="journal article" date="2020" name="Plant J.">
        <title>Transposons played a major role in the diversification between the closely related almond and peach genomes: results from the almond genome sequence.</title>
        <authorList>
            <person name="Alioto T."/>
            <person name="Alexiou K.G."/>
            <person name="Bardil A."/>
            <person name="Barteri F."/>
            <person name="Castanera R."/>
            <person name="Cruz F."/>
            <person name="Dhingra A."/>
            <person name="Duval H."/>
            <person name="Fernandez I Marti A."/>
            <person name="Frias L."/>
            <person name="Galan B."/>
            <person name="Garcia J.L."/>
            <person name="Howad W."/>
            <person name="Gomez-Garrido J."/>
            <person name="Gut M."/>
            <person name="Julca I."/>
            <person name="Morata J."/>
            <person name="Puigdomenech P."/>
            <person name="Ribeca P."/>
            <person name="Rubio Cabetas M.J."/>
            <person name="Vlasova A."/>
            <person name="Wirthensohn M."/>
            <person name="Garcia-Mas J."/>
            <person name="Gabaldon T."/>
            <person name="Casacuberta J.M."/>
            <person name="Arus P."/>
        </authorList>
    </citation>
    <scope>NUCLEOTIDE SEQUENCE [LARGE SCALE GENOMIC DNA]</scope>
    <source>
        <strain evidence="4">cv. Texas</strain>
    </source>
</reference>
<evidence type="ECO:0000259" key="2">
    <source>
        <dbReference type="Pfam" id="PF14392"/>
    </source>
</evidence>